<proteinExistence type="predicted"/>
<comment type="caution">
    <text evidence="2">The sequence shown here is derived from an EMBL/GenBank/DDBJ whole genome shotgun (WGS) entry which is preliminary data.</text>
</comment>
<organism evidence="2 3">
    <name type="scientific">Candidatus Woesebacteria bacterium GW2011_GWB1_39_12</name>
    <dbReference type="NCBI Taxonomy" id="1618574"/>
    <lineage>
        <taxon>Bacteria</taxon>
        <taxon>Candidatus Woeseibacteriota</taxon>
    </lineage>
</organism>
<dbReference type="GO" id="GO:0014808">
    <property type="term" value="P:release of sequestered calcium ion into cytosol by sarcoplasmic reticulum"/>
    <property type="evidence" value="ECO:0007669"/>
    <property type="project" value="TreeGrafter"/>
</dbReference>
<feature type="domain" description="Ryanodine receptor Ryr" evidence="1">
    <location>
        <begin position="33"/>
        <end position="114"/>
    </location>
</feature>
<reference evidence="2 3" key="1">
    <citation type="journal article" date="2015" name="Nature">
        <title>rRNA introns, odd ribosomes, and small enigmatic genomes across a large radiation of phyla.</title>
        <authorList>
            <person name="Brown C.T."/>
            <person name="Hug L.A."/>
            <person name="Thomas B.C."/>
            <person name="Sharon I."/>
            <person name="Castelle C.J."/>
            <person name="Singh A."/>
            <person name="Wilkins M.J."/>
            <person name="Williams K.H."/>
            <person name="Banfield J.F."/>
        </authorList>
    </citation>
    <scope>NUCLEOTIDE SEQUENCE [LARGE SCALE GENOMIC DNA]</scope>
</reference>
<dbReference type="Pfam" id="PF02026">
    <property type="entry name" value="RyR"/>
    <property type="match status" value="1"/>
</dbReference>
<dbReference type="GO" id="GO:0005219">
    <property type="term" value="F:ryanodine-sensitive calcium-release channel activity"/>
    <property type="evidence" value="ECO:0007669"/>
    <property type="project" value="TreeGrafter"/>
</dbReference>
<protein>
    <recommendedName>
        <fullName evidence="1">Ryanodine receptor Ryr domain-containing protein</fullName>
    </recommendedName>
</protein>
<dbReference type="PANTHER" id="PTHR46399:SF8">
    <property type="entry name" value="B30.2_SPRY DOMAIN-CONTAINING PROTEIN"/>
    <property type="match status" value="1"/>
</dbReference>
<dbReference type="Gene3D" id="6.20.350.10">
    <property type="match status" value="1"/>
</dbReference>
<dbReference type="Proteomes" id="UP000033881">
    <property type="component" value="Unassembled WGS sequence"/>
</dbReference>
<accession>A0A0G0MET9</accession>
<gene>
    <name evidence="2" type="ORF">UT24_C0033G0010</name>
</gene>
<evidence type="ECO:0000313" key="2">
    <source>
        <dbReference type="EMBL" id="KKQ98855.1"/>
    </source>
</evidence>
<dbReference type="GO" id="GO:0034704">
    <property type="term" value="C:calcium channel complex"/>
    <property type="evidence" value="ECO:0007669"/>
    <property type="project" value="TreeGrafter"/>
</dbReference>
<dbReference type="AlphaFoldDB" id="A0A0G0MET9"/>
<dbReference type="PANTHER" id="PTHR46399">
    <property type="entry name" value="B30.2/SPRY DOMAIN-CONTAINING PROTEIN"/>
    <property type="match status" value="1"/>
</dbReference>
<evidence type="ECO:0000313" key="3">
    <source>
        <dbReference type="Proteomes" id="UP000033881"/>
    </source>
</evidence>
<dbReference type="EMBL" id="LBWB01000033">
    <property type="protein sequence ID" value="KKQ98855.1"/>
    <property type="molecule type" value="Genomic_DNA"/>
</dbReference>
<name>A0A0G0MET9_9BACT</name>
<sequence>MIVGFCWFVIVLAFAAAIWMEMPKKVVVPSMSYSPQPFDASDLVLGEELEGLIISLGEKVHDAWARKRIDQGWVFGPARNDKLKHHPCLIPYADLTESEKDLDLAVIREVVSNLAGDCDLPFAVIPLNSHN</sequence>
<dbReference type="STRING" id="1618574.UT24_C0033G0010"/>
<dbReference type="InterPro" id="IPR015925">
    <property type="entry name" value="Ryanodine_IP3_receptor"/>
</dbReference>
<dbReference type="InterPro" id="IPR003032">
    <property type="entry name" value="Ryanodine_rcpt"/>
</dbReference>
<evidence type="ECO:0000259" key="1">
    <source>
        <dbReference type="Pfam" id="PF02026"/>
    </source>
</evidence>